<sequence length="86" mass="9809">MKLRTLLRHFREGAKNVVRNGWMSFASMSSIVISLFILGVFLLLTMNVNSLADQIESRVEIRVFCSWMSIRPSGTNWRTKSGSCPK</sequence>
<dbReference type="PANTHER" id="PTHR47755:SF1">
    <property type="entry name" value="CELL DIVISION PROTEIN FTSX"/>
    <property type="match status" value="1"/>
</dbReference>
<reference evidence="2 3" key="1">
    <citation type="submission" date="2021-04" db="EMBL/GenBank/DDBJ databases">
        <title>Draft genome sequence of Paenibacillus cisolokensis, LC2-13A.</title>
        <authorList>
            <person name="Uke A."/>
            <person name="Chhe C."/>
            <person name="Baramee S."/>
            <person name="Kosugi A."/>
        </authorList>
    </citation>
    <scope>NUCLEOTIDE SEQUENCE [LARGE SCALE GENOMIC DNA]</scope>
    <source>
        <strain evidence="2 3">LC2-13A</strain>
    </source>
</reference>
<proteinExistence type="predicted"/>
<dbReference type="EMBL" id="BOVJ01000160">
    <property type="protein sequence ID" value="GIQ65987.1"/>
    <property type="molecule type" value="Genomic_DNA"/>
</dbReference>
<dbReference type="InterPro" id="IPR004513">
    <property type="entry name" value="FtsX"/>
</dbReference>
<name>A0ABQ4NCM0_9BACL</name>
<keyword evidence="1" id="KW-1133">Transmembrane helix</keyword>
<evidence type="ECO:0008006" key="4">
    <source>
        <dbReference type="Google" id="ProtNLM"/>
    </source>
</evidence>
<keyword evidence="3" id="KW-1185">Reference proteome</keyword>
<evidence type="ECO:0000313" key="3">
    <source>
        <dbReference type="Proteomes" id="UP000680304"/>
    </source>
</evidence>
<dbReference type="Proteomes" id="UP000680304">
    <property type="component" value="Unassembled WGS sequence"/>
</dbReference>
<feature type="transmembrane region" description="Helical" evidence="1">
    <location>
        <begin position="21"/>
        <end position="44"/>
    </location>
</feature>
<accession>A0ABQ4NCM0</accession>
<dbReference type="PANTHER" id="PTHR47755">
    <property type="entry name" value="CELL DIVISION PROTEIN FTSX"/>
    <property type="match status" value="1"/>
</dbReference>
<evidence type="ECO:0000256" key="1">
    <source>
        <dbReference type="SAM" id="Phobius"/>
    </source>
</evidence>
<evidence type="ECO:0000313" key="2">
    <source>
        <dbReference type="EMBL" id="GIQ65987.1"/>
    </source>
</evidence>
<comment type="caution">
    <text evidence="2">The sequence shown here is derived from an EMBL/GenBank/DDBJ whole genome shotgun (WGS) entry which is preliminary data.</text>
</comment>
<keyword evidence="1" id="KW-0472">Membrane</keyword>
<protein>
    <recommendedName>
        <fullName evidence="4">Cell division protein FtsX</fullName>
    </recommendedName>
</protein>
<gene>
    <name evidence="2" type="ORF">PACILC2_45550</name>
</gene>
<keyword evidence="1" id="KW-0812">Transmembrane</keyword>
<organism evidence="2 3">
    <name type="scientific">Paenibacillus cisolokensis</name>
    <dbReference type="NCBI Taxonomy" id="1658519"/>
    <lineage>
        <taxon>Bacteria</taxon>
        <taxon>Bacillati</taxon>
        <taxon>Bacillota</taxon>
        <taxon>Bacilli</taxon>
        <taxon>Bacillales</taxon>
        <taxon>Paenibacillaceae</taxon>
        <taxon>Paenibacillus</taxon>
    </lineage>
</organism>